<dbReference type="EMBL" id="AZRV01000048">
    <property type="protein sequence ID" value="RKO60919.1"/>
    <property type="molecule type" value="Genomic_DNA"/>
</dbReference>
<name>A0A420VBE5_9BACI</name>
<protein>
    <recommendedName>
        <fullName evidence="1">DNA polymerase III PolC-type N-terminal domain-containing protein</fullName>
    </recommendedName>
</protein>
<evidence type="ECO:0000313" key="2">
    <source>
        <dbReference type="EMBL" id="RKO60919.1"/>
    </source>
</evidence>
<gene>
    <name evidence="2" type="ORF">Cdeb_02080</name>
</gene>
<evidence type="ECO:0000259" key="1">
    <source>
        <dbReference type="Pfam" id="PF14480"/>
    </source>
</evidence>
<keyword evidence="3" id="KW-1185">Reference proteome</keyword>
<dbReference type="InterPro" id="IPR028112">
    <property type="entry name" value="DNA_PolC-type_N_I"/>
</dbReference>
<evidence type="ECO:0000313" key="3">
    <source>
        <dbReference type="Proteomes" id="UP000286235"/>
    </source>
</evidence>
<dbReference type="Proteomes" id="UP000286235">
    <property type="component" value="Unassembled WGS sequence"/>
</dbReference>
<reference evidence="2 3" key="1">
    <citation type="submission" date="2013-12" db="EMBL/GenBank/DDBJ databases">
        <title>Genome and proteome characterization of Caldibacillus debilis GB1 derived from a cellulolytic aero-tolerant co-culture.</title>
        <authorList>
            <person name="Wushke S.T."/>
            <person name="Zhang X."/>
            <person name="Fristensky B."/>
            <person name="Wilkins J.A."/>
            <person name="Levin D.B."/>
            <person name="Sparling R."/>
        </authorList>
    </citation>
    <scope>NUCLEOTIDE SEQUENCE [LARGE SCALE GENOMIC DNA]</scope>
    <source>
        <strain evidence="2 3">GB1</strain>
    </source>
</reference>
<comment type="caution">
    <text evidence="2">The sequence shown here is derived from an EMBL/GenBank/DDBJ whole genome shotgun (WGS) entry which is preliminary data.</text>
</comment>
<proteinExistence type="predicted"/>
<sequence length="63" mass="7381">MEKNERFRTLLEQLRLADDEDFPHLQNGEIERLIVEKKRGNGNSFSPLIIYCPSPPMKNCFSD</sequence>
<accession>A0A420VBE5</accession>
<feature type="domain" description="DNA polymerase III PolC-type N-terminal" evidence="1">
    <location>
        <begin position="6"/>
        <end position="39"/>
    </location>
</feature>
<dbReference type="Pfam" id="PF14480">
    <property type="entry name" value="DNA_pol3_a_NI"/>
    <property type="match status" value="1"/>
</dbReference>
<organism evidence="2 3">
    <name type="scientific">Caldibacillus debilis GB1</name>
    <dbReference type="NCBI Taxonomy" id="1339248"/>
    <lineage>
        <taxon>Bacteria</taxon>
        <taxon>Bacillati</taxon>
        <taxon>Bacillota</taxon>
        <taxon>Bacilli</taxon>
        <taxon>Bacillales</taxon>
        <taxon>Bacillaceae</taxon>
        <taxon>Caldibacillus</taxon>
    </lineage>
</organism>
<dbReference type="AlphaFoldDB" id="A0A420VBE5"/>